<evidence type="ECO:0000256" key="2">
    <source>
        <dbReference type="ARBA" id="ARBA00008880"/>
    </source>
</evidence>
<comment type="similarity">
    <text evidence="2">Belongs to the EMC7 family.</text>
</comment>
<dbReference type="PANTHER" id="PTHR13605:SF4">
    <property type="entry name" value="ER MEMBRANE PROTEIN COMPLEX SUBUNIT 7"/>
    <property type="match status" value="1"/>
</dbReference>
<keyword evidence="7 11" id="KW-0472">Membrane</keyword>
<feature type="transmembrane region" description="Helical" evidence="11">
    <location>
        <begin position="194"/>
        <end position="217"/>
    </location>
</feature>
<keyword evidence="5 12" id="KW-0732">Signal</keyword>
<dbReference type="OrthoDB" id="27095at2759"/>
<dbReference type="InterPro" id="IPR039163">
    <property type="entry name" value="EMC7"/>
</dbReference>
<dbReference type="GeneID" id="109078606"/>
<comment type="subcellular location">
    <subcellularLocation>
        <location evidence="1">Membrane</location>
        <topology evidence="1">Single-pass membrane protein</topology>
    </subcellularLocation>
</comment>
<evidence type="ECO:0000256" key="9">
    <source>
        <dbReference type="ARBA" id="ARBA00044558"/>
    </source>
</evidence>
<evidence type="ECO:0000256" key="1">
    <source>
        <dbReference type="ARBA" id="ARBA00004167"/>
    </source>
</evidence>
<dbReference type="AlphaFoldDB" id="A0A9Q9XCD7"/>
<evidence type="ECO:0000256" key="4">
    <source>
        <dbReference type="ARBA" id="ARBA00022692"/>
    </source>
</evidence>
<evidence type="ECO:0000256" key="11">
    <source>
        <dbReference type="SAM" id="Phobius"/>
    </source>
</evidence>
<sequence length="286" mass="31812">MKMRVPSRARACVAALLLLAVHAAFSLDVRLHDVEDEDEDAMFTTPEGDVRVRVSGRALVPGVRAQDWIASARVLLDGDKHVGFLRCACTSGQTRVHAYAVNMYQSSPASFRRDDGSFTVSDVPSGSYVLEISSPTYRFQPVRVDITTAGKMRARVVNYIKTSEVIRLPYPLQMRCIGLHSYFIPRETWGWSDFLMNPMVLMMVLPLLIILLLPKIFNPSDPEMRREMEQSMNMLNSNQELPDVSELMTKFFSSPKSQGKTGGGARGHKGGAPGARGGASRRKMKD</sequence>
<reference evidence="14" key="1">
    <citation type="submission" date="2025-08" db="UniProtKB">
        <authorList>
            <consortium name="RefSeq"/>
        </authorList>
    </citation>
    <scope>IDENTIFICATION</scope>
    <source>
        <tissue evidence="14">Muscle</tissue>
    </source>
</reference>
<evidence type="ECO:0000256" key="10">
    <source>
        <dbReference type="SAM" id="MobiDB-lite"/>
    </source>
</evidence>
<organism evidence="14">
    <name type="scientific">Cyprinus carpio</name>
    <name type="common">Common carp</name>
    <dbReference type="NCBI Taxonomy" id="7962"/>
    <lineage>
        <taxon>Eukaryota</taxon>
        <taxon>Metazoa</taxon>
        <taxon>Chordata</taxon>
        <taxon>Craniata</taxon>
        <taxon>Vertebrata</taxon>
        <taxon>Euteleostomi</taxon>
        <taxon>Actinopterygii</taxon>
        <taxon>Neopterygii</taxon>
        <taxon>Teleostei</taxon>
        <taxon>Ostariophysi</taxon>
        <taxon>Cypriniformes</taxon>
        <taxon>Cyprinidae</taxon>
        <taxon>Cyprininae</taxon>
        <taxon>Cyprinus</taxon>
    </lineage>
</organism>
<feature type="signal peptide" evidence="12">
    <location>
        <begin position="1"/>
        <end position="26"/>
    </location>
</feature>
<dbReference type="GO" id="GO:0072546">
    <property type="term" value="C:EMC complex"/>
    <property type="evidence" value="ECO:0007669"/>
    <property type="project" value="TreeGrafter"/>
</dbReference>
<gene>
    <name evidence="14" type="primary">emc7a</name>
</gene>
<evidence type="ECO:0000313" key="14">
    <source>
        <dbReference type="RefSeq" id="XP_042599223.1"/>
    </source>
</evidence>
<evidence type="ECO:0000256" key="12">
    <source>
        <dbReference type="SAM" id="SignalP"/>
    </source>
</evidence>
<evidence type="ECO:0000256" key="8">
    <source>
        <dbReference type="ARBA" id="ARBA00044526"/>
    </source>
</evidence>
<dbReference type="Pfam" id="PF09430">
    <property type="entry name" value="EMC7_beta-sandw"/>
    <property type="match status" value="1"/>
</dbReference>
<dbReference type="KEGG" id="ccar:109078606"/>
<accession>A0A9Q9XCD7</accession>
<evidence type="ECO:0000256" key="7">
    <source>
        <dbReference type="ARBA" id="ARBA00023136"/>
    </source>
</evidence>
<evidence type="ECO:0000256" key="3">
    <source>
        <dbReference type="ARBA" id="ARBA00011276"/>
    </source>
</evidence>
<evidence type="ECO:0000259" key="13">
    <source>
        <dbReference type="Pfam" id="PF09430"/>
    </source>
</evidence>
<dbReference type="Proteomes" id="UP001155660">
    <property type="component" value="Chromosome B17"/>
</dbReference>
<dbReference type="CTD" id="571824"/>
<proteinExistence type="inferred from homology"/>
<keyword evidence="4 11" id="KW-0812">Transmembrane</keyword>
<feature type="compositionally biased region" description="Gly residues" evidence="10">
    <location>
        <begin position="260"/>
        <end position="277"/>
    </location>
</feature>
<feature type="domain" description="ER membrane protein complex subunit 7 beta-sandwich" evidence="13">
    <location>
        <begin position="66"/>
        <end position="202"/>
    </location>
</feature>
<evidence type="ECO:0000256" key="6">
    <source>
        <dbReference type="ARBA" id="ARBA00022989"/>
    </source>
</evidence>
<feature type="chain" id="PRO_5040209823" description="Endoplasmic reticulum membrane protein complex subunit 7" evidence="12">
    <location>
        <begin position="27"/>
        <end position="286"/>
    </location>
</feature>
<dbReference type="InterPro" id="IPR019008">
    <property type="entry name" value="Beta_sandwich_EMC7"/>
</dbReference>
<protein>
    <recommendedName>
        <fullName evidence="8">Endoplasmic reticulum membrane protein complex subunit 7</fullName>
    </recommendedName>
    <alternativeName>
        <fullName evidence="9">ER membrane protein complex subunit 7</fullName>
    </alternativeName>
</protein>
<dbReference type="RefSeq" id="XP_042599223.1">
    <property type="nucleotide sequence ID" value="XM_042743289.1"/>
</dbReference>
<dbReference type="PANTHER" id="PTHR13605">
    <property type="entry name" value="ER MEMBRANE PROTEIN COMPLEX SUBUNIT 7"/>
    <property type="match status" value="1"/>
</dbReference>
<name>A0A9Q9XCD7_CYPCA</name>
<keyword evidence="6 11" id="KW-1133">Transmembrane helix</keyword>
<comment type="subunit">
    <text evidence="3">Component of the ER membrane protein complex (EMC).</text>
</comment>
<evidence type="ECO:0000256" key="5">
    <source>
        <dbReference type="ARBA" id="ARBA00022729"/>
    </source>
</evidence>
<feature type="region of interest" description="Disordered" evidence="10">
    <location>
        <begin position="252"/>
        <end position="286"/>
    </location>
</feature>